<dbReference type="PANTHER" id="PTHR21666">
    <property type="entry name" value="PEPTIDASE-RELATED"/>
    <property type="match status" value="1"/>
</dbReference>
<dbReference type="OrthoDB" id="9810477at2"/>
<name>A0A060R7S7_9BACT</name>
<dbReference type="GO" id="GO:0004222">
    <property type="term" value="F:metalloendopeptidase activity"/>
    <property type="evidence" value="ECO:0007669"/>
    <property type="project" value="TreeGrafter"/>
</dbReference>
<keyword evidence="1" id="KW-1133">Transmembrane helix</keyword>
<dbReference type="Pfam" id="PF01551">
    <property type="entry name" value="Peptidase_M23"/>
    <property type="match status" value="1"/>
</dbReference>
<dbReference type="InterPro" id="IPR011055">
    <property type="entry name" value="Dup_hybrid_motif"/>
</dbReference>
<gene>
    <name evidence="3" type="ORF">BN938_1267</name>
</gene>
<dbReference type="Gene3D" id="2.70.70.10">
    <property type="entry name" value="Glucose Permease (Domain IIA)"/>
    <property type="match status" value="1"/>
</dbReference>
<dbReference type="KEGG" id="rbc:BN938_1267"/>
<organism evidence="3 4">
    <name type="scientific">Mucinivorans hirudinis</name>
    <dbReference type="NCBI Taxonomy" id="1433126"/>
    <lineage>
        <taxon>Bacteria</taxon>
        <taxon>Pseudomonadati</taxon>
        <taxon>Bacteroidota</taxon>
        <taxon>Bacteroidia</taxon>
        <taxon>Bacteroidales</taxon>
        <taxon>Rikenellaceae</taxon>
        <taxon>Mucinivorans</taxon>
    </lineage>
</organism>
<dbReference type="AlphaFoldDB" id="A0A060R7S7"/>
<dbReference type="STRING" id="1433126.BN938_1267"/>
<evidence type="ECO:0000256" key="1">
    <source>
        <dbReference type="SAM" id="Phobius"/>
    </source>
</evidence>
<dbReference type="InterPro" id="IPR016047">
    <property type="entry name" value="M23ase_b-sheet_dom"/>
</dbReference>
<feature type="transmembrane region" description="Helical" evidence="1">
    <location>
        <begin position="12"/>
        <end position="34"/>
    </location>
</feature>
<dbReference type="SUPFAM" id="SSF51261">
    <property type="entry name" value="Duplicated hybrid motif"/>
    <property type="match status" value="1"/>
</dbReference>
<feature type="domain" description="M23ase beta-sheet core" evidence="2">
    <location>
        <begin position="181"/>
        <end position="276"/>
    </location>
</feature>
<dbReference type="eggNOG" id="COG0739">
    <property type="taxonomic scope" value="Bacteria"/>
</dbReference>
<keyword evidence="4" id="KW-1185">Reference proteome</keyword>
<keyword evidence="1" id="KW-0472">Membrane</keyword>
<dbReference type="Proteomes" id="UP000027616">
    <property type="component" value="Chromosome I"/>
</dbReference>
<dbReference type="InterPro" id="IPR050570">
    <property type="entry name" value="Cell_wall_metabolism_enzyme"/>
</dbReference>
<dbReference type="EMBL" id="HG934468">
    <property type="protein sequence ID" value="CDN31360.1"/>
    <property type="molecule type" value="Genomic_DNA"/>
</dbReference>
<protein>
    <submittedName>
        <fullName evidence="3">Cell wall endopeptidase, family M23/M37</fullName>
    </submittedName>
</protein>
<dbReference type="CDD" id="cd12797">
    <property type="entry name" value="M23_peptidase"/>
    <property type="match status" value="1"/>
</dbReference>
<evidence type="ECO:0000313" key="4">
    <source>
        <dbReference type="Proteomes" id="UP000027616"/>
    </source>
</evidence>
<dbReference type="HOGENOM" id="CLU_029425_2_0_10"/>
<evidence type="ECO:0000313" key="3">
    <source>
        <dbReference type="EMBL" id="CDN31360.1"/>
    </source>
</evidence>
<dbReference type="PANTHER" id="PTHR21666:SF270">
    <property type="entry name" value="MUREIN HYDROLASE ACTIVATOR ENVC"/>
    <property type="match status" value="1"/>
</dbReference>
<evidence type="ECO:0000259" key="2">
    <source>
        <dbReference type="Pfam" id="PF01551"/>
    </source>
</evidence>
<proteinExistence type="predicted"/>
<sequence length="304" mass="34324">MNPNYIRTMIKWLFRLLWGAGIAVVYYLVLSLFFDTPIEHEIKIANRKLAEQYATLSSRYDSLYSVMENVSARDNNIHKMLFEAEPYSPAKDSTNIVFEIADLQNRSNTELGDDFIERVGLLSQRVYNVNSQIESTLKFTEQNRAQANATPAIQPVVNPDFSLLTASFGNRIHPFYKSMRHHPGVDFSLPEGTAVFATADGVVSEINLRGQNTGISVKIKHDNRFDTFYGNLEKVLVTNGQRVKRGEVIAFSGNSGLSFAPHLHYEVRLRGKAVDPLDYFFLDVDVSSIERLRKTAAAGMQAFD</sequence>
<reference evidence="3 4" key="1">
    <citation type="journal article" date="2015" name="Genome Announc.">
        <title>Complete Genome Sequence of the Novel Leech Symbiont Mucinivorans hirudinis M3T.</title>
        <authorList>
            <person name="Nelson M.C."/>
            <person name="Bomar L."/>
            <person name="Graf J."/>
        </authorList>
    </citation>
    <scope>NUCLEOTIDE SEQUENCE [LARGE SCALE GENOMIC DNA]</scope>
    <source>
        <strain evidence="4">M3</strain>
    </source>
</reference>
<accession>A0A060R7S7</accession>
<keyword evidence="1" id="KW-0812">Transmembrane</keyword>